<dbReference type="OrthoDB" id="1921606at2759"/>
<protein>
    <submittedName>
        <fullName evidence="1">Uncharacterized protein</fullName>
    </submittedName>
</protein>
<gene>
    <name evidence="1" type="ORF">Lalb_Chr23g0276271</name>
</gene>
<keyword evidence="2" id="KW-1185">Reference proteome</keyword>
<organism evidence="1 2">
    <name type="scientific">Lupinus albus</name>
    <name type="common">White lupine</name>
    <name type="synonym">Lupinus termis</name>
    <dbReference type="NCBI Taxonomy" id="3870"/>
    <lineage>
        <taxon>Eukaryota</taxon>
        <taxon>Viridiplantae</taxon>
        <taxon>Streptophyta</taxon>
        <taxon>Embryophyta</taxon>
        <taxon>Tracheophyta</taxon>
        <taxon>Spermatophyta</taxon>
        <taxon>Magnoliopsida</taxon>
        <taxon>eudicotyledons</taxon>
        <taxon>Gunneridae</taxon>
        <taxon>Pentapetalae</taxon>
        <taxon>rosids</taxon>
        <taxon>fabids</taxon>
        <taxon>Fabales</taxon>
        <taxon>Fabaceae</taxon>
        <taxon>Papilionoideae</taxon>
        <taxon>50 kb inversion clade</taxon>
        <taxon>genistoids sensu lato</taxon>
        <taxon>core genistoids</taxon>
        <taxon>Genisteae</taxon>
        <taxon>Lupinus</taxon>
    </lineage>
</organism>
<name>A0A6A5LXH1_LUPAL</name>
<reference evidence="2" key="1">
    <citation type="journal article" date="2020" name="Nat. Commun.">
        <title>Genome sequence of the cluster root forming white lupin.</title>
        <authorList>
            <person name="Hufnagel B."/>
            <person name="Marques A."/>
            <person name="Soriano A."/>
            <person name="Marques L."/>
            <person name="Divol F."/>
            <person name="Doumas P."/>
            <person name="Sallet E."/>
            <person name="Mancinotti D."/>
            <person name="Carrere S."/>
            <person name="Marande W."/>
            <person name="Arribat S."/>
            <person name="Keller J."/>
            <person name="Huneau C."/>
            <person name="Blein T."/>
            <person name="Aime D."/>
            <person name="Laguerre M."/>
            <person name="Taylor J."/>
            <person name="Schubert V."/>
            <person name="Nelson M."/>
            <person name="Geu-Flores F."/>
            <person name="Crespi M."/>
            <person name="Gallardo-Guerrero K."/>
            <person name="Delaux P.-M."/>
            <person name="Salse J."/>
            <person name="Berges H."/>
            <person name="Guyot R."/>
            <person name="Gouzy J."/>
            <person name="Peret B."/>
        </authorList>
    </citation>
    <scope>NUCLEOTIDE SEQUENCE [LARGE SCALE GENOMIC DNA]</scope>
    <source>
        <strain evidence="2">cv. Amiga</strain>
    </source>
</reference>
<sequence>MNVLDSLLQPQPFNYFTFTSNHLLCTWLVLITTAITFWKIRPSSSNPKSQPHNNLVPTLTEPVITNPPLLKPLVLTEDIDGVRKVKFTVYYEEEEVQCKCSEKEKLLTVTVKEDWNEEEEEEKEELEWWKTVLRFRNGENENGWYTFQDLTEINGNVVRLWDGGLRFQSG</sequence>
<proteinExistence type="predicted"/>
<dbReference type="Proteomes" id="UP000447434">
    <property type="component" value="Chromosome 23"/>
</dbReference>
<accession>A0A6A5LXH1</accession>
<dbReference type="EMBL" id="WOCE01000023">
    <property type="protein sequence ID" value="KAE9587658.1"/>
    <property type="molecule type" value="Genomic_DNA"/>
</dbReference>
<evidence type="ECO:0000313" key="2">
    <source>
        <dbReference type="Proteomes" id="UP000447434"/>
    </source>
</evidence>
<evidence type="ECO:0000313" key="1">
    <source>
        <dbReference type="EMBL" id="KAE9587658.1"/>
    </source>
</evidence>
<dbReference type="PANTHER" id="PTHR36369:SF1">
    <property type="entry name" value="TRANSMEMBRANE PROTEIN"/>
    <property type="match status" value="1"/>
</dbReference>
<dbReference type="PANTHER" id="PTHR36369">
    <property type="entry name" value="TRANSMEMBRANE PROTEIN"/>
    <property type="match status" value="1"/>
</dbReference>
<dbReference type="AlphaFoldDB" id="A0A6A5LXH1"/>
<comment type="caution">
    <text evidence="1">The sequence shown here is derived from an EMBL/GenBank/DDBJ whole genome shotgun (WGS) entry which is preliminary data.</text>
</comment>